<protein>
    <recommendedName>
        <fullName evidence="11">Homeobox protein unc-4</fullName>
    </recommendedName>
</protein>
<sequence length="533" mass="57920">MVLEPGGGLSFPPPPGGGGAAAASSAAGGPGAAASLLGPTRLFQRATPVFPFHLPSWHHPVLGQVQSQVQQSMQAQHQVAAAAVRFLSHHPHHPHHGHPALGSHPLVPGVGAHHPQAHHLHHSTEHNEDDDDKKGCDGESDEGGSKRRRSRTNFNSWQLEELERAFLSSHYPDVFMREALAVRLELKESRVAVWFQNRRAKWRKKEHTKKGPGRPAHNAHPQSCSGEPIPPEELRRKERERRHKKLMKALERQQRKLAAKGITVDLSTLRAEWESRSAAASGGGNSLNGSFGHGMNNNNNESNSISGSGNDMNEEIDVVGGLDSCSESGSERMDSAADGSIDGESYPRVLSSSSDNTTSEQRRNTVATSHHQLGHLTSPNTSLHLNHQQSIHHWGLSLLERRRELVGLSAGNGSIRQTSVGDIQTNATTTTTTTARSSSIDDEVQSSSIDLSVKGREERRRLNPFSIDSLLGNNRCGTSETNQHHHHHHHHHHHQQDTKDSIPSSIVAGRDFKSPAASPASSANSLPTSPTLT</sequence>
<dbReference type="GO" id="GO:0007399">
    <property type="term" value="P:nervous system development"/>
    <property type="evidence" value="ECO:0007669"/>
    <property type="project" value="UniProtKB-KW"/>
</dbReference>
<dbReference type="GO" id="GO:1990837">
    <property type="term" value="F:sequence-specific double-stranded DNA binding"/>
    <property type="evidence" value="ECO:0007669"/>
    <property type="project" value="TreeGrafter"/>
</dbReference>
<dbReference type="RefSeq" id="XP_011497757.1">
    <property type="nucleotide sequence ID" value="XM_011499455.1"/>
</dbReference>
<reference evidence="17" key="1">
    <citation type="submission" date="2025-08" db="UniProtKB">
        <authorList>
            <consortium name="RefSeq"/>
        </authorList>
    </citation>
    <scope>IDENTIFICATION</scope>
</reference>
<dbReference type="PANTHER" id="PTHR46799:SF1">
    <property type="entry name" value="HOMEOBOX PROTEIN UNC-4 HOMOLOG"/>
    <property type="match status" value="1"/>
</dbReference>
<feature type="region of interest" description="Disordered" evidence="14">
    <location>
        <begin position="278"/>
        <end position="378"/>
    </location>
</feature>
<dbReference type="AlphaFoldDB" id="A0AAJ6YGQ6"/>
<dbReference type="Pfam" id="PF00046">
    <property type="entry name" value="Homeodomain"/>
    <property type="match status" value="1"/>
</dbReference>
<evidence type="ECO:0000256" key="10">
    <source>
        <dbReference type="ARBA" id="ARBA00038351"/>
    </source>
</evidence>
<dbReference type="PANTHER" id="PTHR46799">
    <property type="entry name" value="HOMEOBOX PROTEIN UNC-4 HOMOLOG"/>
    <property type="match status" value="1"/>
</dbReference>
<feature type="compositionally biased region" description="Basic residues" evidence="14">
    <location>
        <begin position="484"/>
        <end position="494"/>
    </location>
</feature>
<organism evidence="16 17">
    <name type="scientific">Ceratosolen solmsi marchali</name>
    <dbReference type="NCBI Taxonomy" id="326594"/>
    <lineage>
        <taxon>Eukaryota</taxon>
        <taxon>Metazoa</taxon>
        <taxon>Ecdysozoa</taxon>
        <taxon>Arthropoda</taxon>
        <taxon>Hexapoda</taxon>
        <taxon>Insecta</taxon>
        <taxon>Pterygota</taxon>
        <taxon>Neoptera</taxon>
        <taxon>Endopterygota</taxon>
        <taxon>Hymenoptera</taxon>
        <taxon>Apocrita</taxon>
        <taxon>Proctotrupomorpha</taxon>
        <taxon>Chalcidoidea</taxon>
        <taxon>Agaonidae</taxon>
        <taxon>Agaoninae</taxon>
        <taxon>Ceratosolen</taxon>
    </lineage>
</organism>
<keyword evidence="7 12" id="KW-0371">Homeobox</keyword>
<feature type="region of interest" description="Disordered" evidence="14">
    <location>
        <begin position="201"/>
        <end position="241"/>
    </location>
</feature>
<feature type="region of interest" description="Disordered" evidence="14">
    <location>
        <begin position="412"/>
        <end position="452"/>
    </location>
</feature>
<comment type="similarity">
    <text evidence="10">Belongs to the paired homeobox family. Unc-4 subfamily.</text>
</comment>
<feature type="region of interest" description="Disordered" evidence="14">
    <location>
        <begin position="1"/>
        <end position="32"/>
    </location>
</feature>
<dbReference type="CDD" id="cd00086">
    <property type="entry name" value="homeodomain"/>
    <property type="match status" value="1"/>
</dbReference>
<evidence type="ECO:0000256" key="11">
    <source>
        <dbReference type="ARBA" id="ARBA00069290"/>
    </source>
</evidence>
<evidence type="ECO:0000256" key="8">
    <source>
        <dbReference type="ARBA" id="ARBA00023163"/>
    </source>
</evidence>
<evidence type="ECO:0000256" key="1">
    <source>
        <dbReference type="ARBA" id="ARBA00004123"/>
    </source>
</evidence>
<evidence type="ECO:0000256" key="13">
    <source>
        <dbReference type="RuleBase" id="RU000682"/>
    </source>
</evidence>
<keyword evidence="5" id="KW-0805">Transcription regulation</keyword>
<dbReference type="Proteomes" id="UP000695007">
    <property type="component" value="Unplaced"/>
</dbReference>
<evidence type="ECO:0000256" key="3">
    <source>
        <dbReference type="ARBA" id="ARBA00022782"/>
    </source>
</evidence>
<feature type="compositionally biased region" description="Low complexity" evidence="14">
    <location>
        <begin position="514"/>
        <end position="533"/>
    </location>
</feature>
<feature type="compositionally biased region" description="Low complexity" evidence="14">
    <location>
        <begin position="287"/>
        <end position="310"/>
    </location>
</feature>
<dbReference type="GeneID" id="105362105"/>
<keyword evidence="8" id="KW-0804">Transcription</keyword>
<dbReference type="InterPro" id="IPR009057">
    <property type="entry name" value="Homeodomain-like_sf"/>
</dbReference>
<feature type="domain" description="Homeobox" evidence="15">
    <location>
        <begin position="145"/>
        <end position="205"/>
    </location>
</feature>
<dbReference type="KEGG" id="csol:105362105"/>
<feature type="compositionally biased region" description="Polar residues" evidence="14">
    <location>
        <begin position="412"/>
        <end position="427"/>
    </location>
</feature>
<evidence type="ECO:0000256" key="6">
    <source>
        <dbReference type="ARBA" id="ARBA00023125"/>
    </source>
</evidence>
<dbReference type="PROSITE" id="PS00027">
    <property type="entry name" value="HOMEOBOX_1"/>
    <property type="match status" value="1"/>
</dbReference>
<feature type="compositionally biased region" description="Basic residues" evidence="14">
    <location>
        <begin position="201"/>
        <end position="212"/>
    </location>
</feature>
<evidence type="ECO:0000259" key="15">
    <source>
        <dbReference type="PROSITE" id="PS50071"/>
    </source>
</evidence>
<feature type="compositionally biased region" description="Low complexity" evidence="14">
    <location>
        <begin position="21"/>
        <end position="32"/>
    </location>
</feature>
<evidence type="ECO:0000256" key="4">
    <source>
        <dbReference type="ARBA" id="ARBA00022902"/>
    </source>
</evidence>
<feature type="compositionally biased region" description="Basic and acidic residues" evidence="14">
    <location>
        <begin position="122"/>
        <end position="137"/>
    </location>
</feature>
<feature type="compositionally biased region" description="Polar residues" evidence="14">
    <location>
        <begin position="471"/>
        <end position="481"/>
    </location>
</feature>
<keyword evidence="9 12" id="KW-0539">Nucleus</keyword>
<dbReference type="InterPro" id="IPR001356">
    <property type="entry name" value="HD"/>
</dbReference>
<proteinExistence type="inferred from homology"/>
<keyword evidence="2" id="KW-0217">Developmental protein</keyword>
<feature type="compositionally biased region" description="Low complexity" evidence="14">
    <location>
        <begin position="428"/>
        <end position="438"/>
    </location>
</feature>
<evidence type="ECO:0000256" key="14">
    <source>
        <dbReference type="SAM" id="MobiDB-lite"/>
    </source>
</evidence>
<dbReference type="GO" id="GO:0030154">
    <property type="term" value="P:cell differentiation"/>
    <property type="evidence" value="ECO:0007669"/>
    <property type="project" value="UniProtKB-KW"/>
</dbReference>
<feature type="region of interest" description="Disordered" evidence="14">
    <location>
        <begin position="465"/>
        <end position="533"/>
    </location>
</feature>
<accession>A0AAJ6YGQ6</accession>
<keyword evidence="3" id="KW-0221">Differentiation</keyword>
<evidence type="ECO:0000256" key="2">
    <source>
        <dbReference type="ARBA" id="ARBA00022473"/>
    </source>
</evidence>
<evidence type="ECO:0000256" key="5">
    <source>
        <dbReference type="ARBA" id="ARBA00023015"/>
    </source>
</evidence>
<feature type="region of interest" description="Disordered" evidence="14">
    <location>
        <begin position="89"/>
        <end position="152"/>
    </location>
</feature>
<dbReference type="PROSITE" id="PS50071">
    <property type="entry name" value="HOMEOBOX_2"/>
    <property type="match status" value="1"/>
</dbReference>
<keyword evidence="16" id="KW-1185">Reference proteome</keyword>
<keyword evidence="4" id="KW-0524">Neurogenesis</keyword>
<evidence type="ECO:0000256" key="9">
    <source>
        <dbReference type="ARBA" id="ARBA00023242"/>
    </source>
</evidence>
<evidence type="ECO:0000256" key="7">
    <source>
        <dbReference type="ARBA" id="ARBA00023155"/>
    </source>
</evidence>
<dbReference type="InterPro" id="IPR017970">
    <property type="entry name" value="Homeobox_CS"/>
</dbReference>
<dbReference type="SUPFAM" id="SSF46689">
    <property type="entry name" value="Homeodomain-like"/>
    <property type="match status" value="1"/>
</dbReference>
<evidence type="ECO:0000313" key="16">
    <source>
        <dbReference type="Proteomes" id="UP000695007"/>
    </source>
</evidence>
<dbReference type="SMART" id="SM00389">
    <property type="entry name" value="HOX"/>
    <property type="match status" value="1"/>
</dbReference>
<keyword evidence="6 12" id="KW-0238">DNA-binding</keyword>
<gene>
    <name evidence="17" type="primary">LOC105362105</name>
</gene>
<dbReference type="GO" id="GO:0005634">
    <property type="term" value="C:nucleus"/>
    <property type="evidence" value="ECO:0007669"/>
    <property type="project" value="UniProtKB-SubCell"/>
</dbReference>
<dbReference type="GO" id="GO:0000981">
    <property type="term" value="F:DNA-binding transcription factor activity, RNA polymerase II-specific"/>
    <property type="evidence" value="ECO:0007669"/>
    <property type="project" value="InterPro"/>
</dbReference>
<comment type="subcellular location">
    <subcellularLocation>
        <location evidence="1 12 13">Nucleus</location>
    </subcellularLocation>
</comment>
<name>A0AAJ6YGQ6_9HYME</name>
<feature type="compositionally biased region" description="Basic residues" evidence="14">
    <location>
        <begin position="89"/>
        <end position="98"/>
    </location>
</feature>
<dbReference type="FunFam" id="1.10.10.60:FF:000057">
    <property type="entry name" value="Short stature homeobox 2"/>
    <property type="match status" value="1"/>
</dbReference>
<feature type="DNA-binding region" description="Homeobox" evidence="12">
    <location>
        <begin position="147"/>
        <end position="206"/>
    </location>
</feature>
<dbReference type="Gene3D" id="1.10.10.60">
    <property type="entry name" value="Homeodomain-like"/>
    <property type="match status" value="1"/>
</dbReference>
<feature type="compositionally biased region" description="Polar residues" evidence="14">
    <location>
        <begin position="350"/>
        <end position="378"/>
    </location>
</feature>
<evidence type="ECO:0000313" key="17">
    <source>
        <dbReference type="RefSeq" id="XP_011497757.1"/>
    </source>
</evidence>
<evidence type="ECO:0000256" key="12">
    <source>
        <dbReference type="PROSITE-ProRule" id="PRU00108"/>
    </source>
</evidence>